<dbReference type="GO" id="GO:0008233">
    <property type="term" value="F:peptidase activity"/>
    <property type="evidence" value="ECO:0007669"/>
    <property type="project" value="UniProtKB-KW"/>
</dbReference>
<dbReference type="GO" id="GO:0006508">
    <property type="term" value="P:proteolysis"/>
    <property type="evidence" value="ECO:0007669"/>
    <property type="project" value="UniProtKB-KW"/>
</dbReference>
<feature type="compositionally biased region" description="Low complexity" evidence="1">
    <location>
        <begin position="573"/>
        <end position="596"/>
    </location>
</feature>
<evidence type="ECO:0000313" key="4">
    <source>
        <dbReference type="EMBL" id="MDQ0365861.1"/>
    </source>
</evidence>
<dbReference type="Proteomes" id="UP001240236">
    <property type="component" value="Unassembled WGS sequence"/>
</dbReference>
<feature type="region of interest" description="Disordered" evidence="1">
    <location>
        <begin position="568"/>
        <end position="617"/>
    </location>
</feature>
<evidence type="ECO:0000313" key="5">
    <source>
        <dbReference type="Proteomes" id="UP001240236"/>
    </source>
</evidence>
<feature type="domain" description="Transglutaminase-like" evidence="3">
    <location>
        <begin position="483"/>
        <end position="554"/>
    </location>
</feature>
<dbReference type="Pfam" id="PF01841">
    <property type="entry name" value="Transglut_core"/>
    <property type="match status" value="1"/>
</dbReference>
<feature type="transmembrane region" description="Helical" evidence="2">
    <location>
        <begin position="621"/>
        <end position="642"/>
    </location>
</feature>
<accession>A0AAE3VY31</accession>
<dbReference type="SUPFAM" id="SSF54001">
    <property type="entry name" value="Cysteine proteinases"/>
    <property type="match status" value="1"/>
</dbReference>
<dbReference type="SMART" id="SM00460">
    <property type="entry name" value="TGc"/>
    <property type="match status" value="1"/>
</dbReference>
<protein>
    <submittedName>
        <fullName evidence="4">Transglutaminase-like putative cysteine protease</fullName>
    </submittedName>
</protein>
<evidence type="ECO:0000259" key="3">
    <source>
        <dbReference type="SMART" id="SM00460"/>
    </source>
</evidence>
<dbReference type="PANTHER" id="PTHR42736">
    <property type="entry name" value="PROTEIN-GLUTAMINE GAMMA-GLUTAMYLTRANSFERASE"/>
    <property type="match status" value="1"/>
</dbReference>
<gene>
    <name evidence="4" type="ORF">J2S42_002530</name>
</gene>
<dbReference type="EMBL" id="JAUSUZ010000001">
    <property type="protein sequence ID" value="MDQ0365861.1"/>
    <property type="molecule type" value="Genomic_DNA"/>
</dbReference>
<evidence type="ECO:0000256" key="2">
    <source>
        <dbReference type="SAM" id="Phobius"/>
    </source>
</evidence>
<sequence>MSGRRRLGLVAAAATMMAAAPISTIYASWTWLIQCIIAVGVVCGAATAARSLRAPVWVQALAMAAGLLLVTTWLFRSGDEFLGLLPSPETFTHFGALSTQAVEDMRGYGIPVPDRDGLLFFTVLGVGGVAIVVDLLTVGLRRPALAGLPMLAIYSVPVAIYPESVPTLPFVIGAVGYLWLLVADNVERVRRFGRRFTGDGRDVDVWAPSPLAAAGRRLAVVGVVAAVAIPLAVPTFSSGLLTRLTQTTGAGPGDGLGGAGSAGKVDLFSALSGQLQSTETVPYLTVTTNDPNPYYLRFGVADNLTPEGFRNQAPNGRPANTEIQAPPVAGSRLPQNTYSASVRVTDRFEMPMLPVYANTTTIANIDSAWFYDPSLQIVYSNRRTAEEAEYSFTYIAAEYTADALRQAPGLAPENTIRQQYTQRPDLTADQQAAVERIVDDRTEGATNQYDAVRALYEYFAKENGFSYSVQTETGSTGSDLLDFLNNKTGYCQQYATALAWLVREAGIPARVAFGFTRGSESSEPGTYTLTNQNLHAWTEVYFEGFGWVPFDATPASGVAGAARGDWAPDVDATEAPTASAAPATSTSAGPASSTGPGERGDRDTDEQVPGAAPITPQGPRWPWYTAAAVIVLLALLAVPAVLRSSTRRRRSAPASAATVAAATAGEPEPGRMSILGPSPELEKSRQDAHAAWAEMLDTMIDFRVEVNPAETPRNTVDRLTRSESLSPEAASAAAVLGSAEEHARYARTPLTGSDLGGALAQLRQGLSVHAGRRVRLQAVLMPPSVLRHWKTAIGDRYAAVVALFGRWRDAALRLSPRRLLVRSR</sequence>
<feature type="transmembrane region" description="Helical" evidence="2">
    <location>
        <begin position="218"/>
        <end position="237"/>
    </location>
</feature>
<feature type="compositionally biased region" description="Low complexity" evidence="1">
    <location>
        <begin position="652"/>
        <end position="664"/>
    </location>
</feature>
<organism evidence="4 5">
    <name type="scientific">Catenuloplanes indicus</name>
    <dbReference type="NCBI Taxonomy" id="137267"/>
    <lineage>
        <taxon>Bacteria</taxon>
        <taxon>Bacillati</taxon>
        <taxon>Actinomycetota</taxon>
        <taxon>Actinomycetes</taxon>
        <taxon>Micromonosporales</taxon>
        <taxon>Micromonosporaceae</taxon>
        <taxon>Catenuloplanes</taxon>
    </lineage>
</organism>
<dbReference type="InterPro" id="IPR002931">
    <property type="entry name" value="Transglutaminase-like"/>
</dbReference>
<keyword evidence="5" id="KW-1185">Reference proteome</keyword>
<proteinExistence type="predicted"/>
<keyword evidence="2" id="KW-0812">Transmembrane</keyword>
<dbReference type="Gene3D" id="3.10.620.30">
    <property type="match status" value="1"/>
</dbReference>
<feature type="transmembrane region" description="Helical" evidence="2">
    <location>
        <begin position="56"/>
        <end position="75"/>
    </location>
</feature>
<dbReference type="InterPro" id="IPR052901">
    <property type="entry name" value="Bact_TGase-like"/>
</dbReference>
<dbReference type="InterPro" id="IPR038765">
    <property type="entry name" value="Papain-like_cys_pep_sf"/>
</dbReference>
<feature type="region of interest" description="Disordered" evidence="1">
    <location>
        <begin position="313"/>
        <end position="334"/>
    </location>
</feature>
<keyword evidence="4" id="KW-0645">Protease</keyword>
<dbReference type="RefSeq" id="WP_307238757.1">
    <property type="nucleotide sequence ID" value="NZ_JAUSUZ010000001.1"/>
</dbReference>
<dbReference type="InterPro" id="IPR021878">
    <property type="entry name" value="TgpA_N"/>
</dbReference>
<feature type="region of interest" description="Disordered" evidence="1">
    <location>
        <begin position="646"/>
        <end position="682"/>
    </location>
</feature>
<dbReference type="PANTHER" id="PTHR42736:SF1">
    <property type="entry name" value="PROTEIN-GLUTAMINE GAMMA-GLUTAMYLTRANSFERASE"/>
    <property type="match status" value="1"/>
</dbReference>
<dbReference type="AlphaFoldDB" id="A0AAE3VY31"/>
<keyword evidence="4" id="KW-0378">Hydrolase</keyword>
<feature type="transmembrane region" description="Helical" evidence="2">
    <location>
        <begin position="167"/>
        <end position="186"/>
    </location>
</feature>
<dbReference type="Pfam" id="PF11992">
    <property type="entry name" value="TgpA_N"/>
    <property type="match status" value="1"/>
</dbReference>
<evidence type="ECO:0000256" key="1">
    <source>
        <dbReference type="SAM" id="MobiDB-lite"/>
    </source>
</evidence>
<keyword evidence="2" id="KW-1133">Transmembrane helix</keyword>
<comment type="caution">
    <text evidence="4">The sequence shown here is derived from an EMBL/GenBank/DDBJ whole genome shotgun (WGS) entry which is preliminary data.</text>
</comment>
<feature type="transmembrane region" description="Helical" evidence="2">
    <location>
        <begin position="118"/>
        <end position="137"/>
    </location>
</feature>
<name>A0AAE3VY31_9ACTN</name>
<keyword evidence="2" id="KW-0472">Membrane</keyword>
<feature type="transmembrane region" description="Helical" evidence="2">
    <location>
        <begin position="29"/>
        <end position="49"/>
    </location>
</feature>
<feature type="transmembrane region" description="Helical" evidence="2">
    <location>
        <begin position="144"/>
        <end position="161"/>
    </location>
</feature>
<reference evidence="4 5" key="1">
    <citation type="submission" date="2023-07" db="EMBL/GenBank/DDBJ databases">
        <title>Sequencing the genomes of 1000 actinobacteria strains.</title>
        <authorList>
            <person name="Klenk H.-P."/>
        </authorList>
    </citation>
    <scope>NUCLEOTIDE SEQUENCE [LARGE SCALE GENOMIC DNA]</scope>
    <source>
        <strain evidence="4 5">DSM 44709</strain>
    </source>
</reference>